<dbReference type="PANTHER" id="PTHR46116:SF15">
    <property type="entry name" value="(E3-INDEPENDENT) E2 UBIQUITIN-CONJUGATING ENZYME"/>
    <property type="match status" value="1"/>
</dbReference>
<dbReference type="Pfam" id="PF23043">
    <property type="entry name" value="SH3-B_UBE2O"/>
    <property type="match status" value="1"/>
</dbReference>
<dbReference type="Pfam" id="PF23046">
    <property type="entry name" value="tSH3-B_UBE2O"/>
    <property type="match status" value="1"/>
</dbReference>
<dbReference type="OrthoDB" id="47801at2759"/>
<feature type="compositionally biased region" description="Acidic residues" evidence="3">
    <location>
        <begin position="642"/>
        <end position="656"/>
    </location>
</feature>
<dbReference type="GO" id="GO:0061631">
    <property type="term" value="F:ubiquitin conjugating enzyme activity"/>
    <property type="evidence" value="ECO:0007669"/>
    <property type="project" value="TreeGrafter"/>
</dbReference>
<dbReference type="SUPFAM" id="SSF54495">
    <property type="entry name" value="UBC-like"/>
    <property type="match status" value="1"/>
</dbReference>
<dbReference type="PANTHER" id="PTHR46116">
    <property type="entry name" value="(E3-INDEPENDENT) E2 UBIQUITIN-CONJUGATING ENZYME"/>
    <property type="match status" value="1"/>
</dbReference>
<organism evidence="5 6">
    <name type="scientific">Polyplosphaeria fusca</name>
    <dbReference type="NCBI Taxonomy" id="682080"/>
    <lineage>
        <taxon>Eukaryota</taxon>
        <taxon>Fungi</taxon>
        <taxon>Dikarya</taxon>
        <taxon>Ascomycota</taxon>
        <taxon>Pezizomycotina</taxon>
        <taxon>Dothideomycetes</taxon>
        <taxon>Pleosporomycetidae</taxon>
        <taxon>Pleosporales</taxon>
        <taxon>Tetraplosphaeriaceae</taxon>
        <taxon>Polyplosphaeria</taxon>
    </lineage>
</organism>
<sequence>MDDDDIDNANTDQGAEPDTAGTGFPRWLGNFITTNPLLEHFQSLHSPQPPSAFQQYGHLVPYFSAANTIPGMDAHGSNQFCVEDSVGLKEDRFMIGIVDRTFGDVDSHEPRPQRDYSEDIERNDAVPRDQFNKFLRTGIPPRGTVLVAWQSHLKTELIPETKLELLDRALYVGDVVKKSAKDAMSGTVIGTRAVCTLLPVSGREESQRSPAAADDISIRCVPANELINVHEYNEGSLAIYNNWVGRIEQVNDEVAVKLSNNSVVIVEYTEDLEPDDPDIDRLSVGDAVTTKKGNLRRGRWKYGAYDPHVRPEGVVVEVRTVSVQVRWLARAFLPENTEAGMTTEPPAVLESDELAGEDFHIYDAAPGTSATLPMSGNGVDRSYHIAEVAVGDRVRFKDITAAAAKYDGSQNLPNGYPVGKLRKVPRTETLGYDMNVFLVMQTHSCVTVQWQDLTVTENMSPSLIPDPNVGDDDEVWPGEIVCTKEQREDKDPEASWSFEPAKVGIVQTVKPQDRIATVRWFKNCSIAFYGHDLLPPATTGDLAEETEDVSLYDIRSTPSLTRRRGDFVMIHPLTAEAIQAANEPSVINWFGEVVDLGIDGYVTVRLGASKPVIDVRVKCERVTLVYSSDMDDNLDLIPSDGEGSDEDDDDDEDASDFDSASFNEMWVEYEGMDGEEPIDPSNDDDWSTEDEDTDTDLSMPDPEFADQPNQVDTSKTTPEAHSENEPKDLDLPPGSRMAIDSDPSPTASAPDDPASRVYRPPYMPLDEELGRLVPFQVLDVTPPPDHHYFNKPAASSPTLMRRIAKEHKILSSSLPPGILVRTWESRLDLLRVMMIGPSGTPYEYAPFMIDFHLDSQYPTQAPQVFFHSWTDGNGPVNPNLYEDGKICLSLLGTWHTDERNESWSPAKSTLLQVLVSIQALVLVREPYYNEAGYDVHRQTPETKLSSALYTERSYFRARGFIVYALEHSIQPFRNELVHMYYDDSETAPKLLDQAIDAANKVILNSEDPENQEERDGLNKISLGAVVMLKRQVAKLEYLKENFLVHGPI</sequence>
<feature type="region of interest" description="Disordered" evidence="3">
    <location>
        <begin position="1"/>
        <end position="24"/>
    </location>
</feature>
<evidence type="ECO:0000259" key="4">
    <source>
        <dbReference type="PROSITE" id="PS50127"/>
    </source>
</evidence>
<dbReference type="FunFam" id="3.10.110.10:FF:000094">
    <property type="entry name" value="Probable ubiquitin-conjugating enzyme E2 23"/>
    <property type="match status" value="1"/>
</dbReference>
<dbReference type="CDD" id="cd23837">
    <property type="entry name" value="UBCc_UBE2O"/>
    <property type="match status" value="1"/>
</dbReference>
<evidence type="ECO:0000256" key="1">
    <source>
        <dbReference type="ARBA" id="ARBA00022679"/>
    </source>
</evidence>
<feature type="compositionally biased region" description="Basic and acidic residues" evidence="3">
    <location>
        <begin position="718"/>
        <end position="730"/>
    </location>
</feature>
<reference evidence="5" key="1">
    <citation type="journal article" date="2020" name="Stud. Mycol.">
        <title>101 Dothideomycetes genomes: a test case for predicting lifestyles and emergence of pathogens.</title>
        <authorList>
            <person name="Haridas S."/>
            <person name="Albert R."/>
            <person name="Binder M."/>
            <person name="Bloem J."/>
            <person name="Labutti K."/>
            <person name="Salamov A."/>
            <person name="Andreopoulos B."/>
            <person name="Baker S."/>
            <person name="Barry K."/>
            <person name="Bills G."/>
            <person name="Bluhm B."/>
            <person name="Cannon C."/>
            <person name="Castanera R."/>
            <person name="Culley D."/>
            <person name="Daum C."/>
            <person name="Ezra D."/>
            <person name="Gonzalez J."/>
            <person name="Henrissat B."/>
            <person name="Kuo A."/>
            <person name="Liang C."/>
            <person name="Lipzen A."/>
            <person name="Lutzoni F."/>
            <person name="Magnuson J."/>
            <person name="Mondo S."/>
            <person name="Nolan M."/>
            <person name="Ohm R."/>
            <person name="Pangilinan J."/>
            <person name="Park H.-J."/>
            <person name="Ramirez L."/>
            <person name="Alfaro M."/>
            <person name="Sun H."/>
            <person name="Tritt A."/>
            <person name="Yoshinaga Y."/>
            <person name="Zwiers L.-H."/>
            <person name="Turgeon B."/>
            <person name="Goodwin S."/>
            <person name="Spatafora J."/>
            <person name="Crous P."/>
            <person name="Grigoriev I."/>
        </authorList>
    </citation>
    <scope>NUCLEOTIDE SEQUENCE</scope>
    <source>
        <strain evidence="5">CBS 125425</strain>
    </source>
</reference>
<evidence type="ECO:0000313" key="5">
    <source>
        <dbReference type="EMBL" id="KAF2737399.1"/>
    </source>
</evidence>
<evidence type="ECO:0000313" key="6">
    <source>
        <dbReference type="Proteomes" id="UP000799444"/>
    </source>
</evidence>
<dbReference type="Gene3D" id="3.10.110.10">
    <property type="entry name" value="Ubiquitin Conjugating Enzyme"/>
    <property type="match status" value="1"/>
</dbReference>
<dbReference type="SMART" id="SM00212">
    <property type="entry name" value="UBCc"/>
    <property type="match status" value="1"/>
</dbReference>
<dbReference type="AlphaFoldDB" id="A0A9P4V468"/>
<feature type="domain" description="UBC core" evidence="4">
    <location>
        <begin position="798"/>
        <end position="962"/>
    </location>
</feature>
<feature type="region of interest" description="Disordered" evidence="3">
    <location>
        <begin position="631"/>
        <end position="658"/>
    </location>
</feature>
<feature type="region of interest" description="Disordered" evidence="3">
    <location>
        <begin position="672"/>
        <end position="760"/>
    </location>
</feature>
<feature type="compositionally biased region" description="Polar residues" evidence="3">
    <location>
        <begin position="707"/>
        <end position="717"/>
    </location>
</feature>
<dbReference type="InterPro" id="IPR057733">
    <property type="entry name" value="UBE2O-like_SH3-B"/>
</dbReference>
<gene>
    <name evidence="5" type="ORF">EJ04DRAFT_117682</name>
</gene>
<keyword evidence="1" id="KW-0808">Transferase</keyword>
<dbReference type="PROSITE" id="PS50127">
    <property type="entry name" value="UBC_2"/>
    <property type="match status" value="1"/>
</dbReference>
<comment type="caution">
    <text evidence="5">The sequence shown here is derived from an EMBL/GenBank/DDBJ whole genome shotgun (WGS) entry which is preliminary data.</text>
</comment>
<proteinExistence type="predicted"/>
<evidence type="ECO:0000256" key="3">
    <source>
        <dbReference type="SAM" id="MobiDB-lite"/>
    </source>
</evidence>
<accession>A0A9P4V468</accession>
<protein>
    <recommendedName>
        <fullName evidence="4">UBC core domain-containing protein</fullName>
    </recommendedName>
</protein>
<feature type="compositionally biased region" description="Acidic residues" evidence="3">
    <location>
        <begin position="672"/>
        <end position="695"/>
    </location>
</feature>
<name>A0A9P4V468_9PLEO</name>
<dbReference type="EMBL" id="ML996116">
    <property type="protein sequence ID" value="KAF2737399.1"/>
    <property type="molecule type" value="Genomic_DNA"/>
</dbReference>
<feature type="compositionally biased region" description="Low complexity" evidence="3">
    <location>
        <begin position="738"/>
        <end position="752"/>
    </location>
</feature>
<evidence type="ECO:0000256" key="2">
    <source>
        <dbReference type="ARBA" id="ARBA00022786"/>
    </source>
</evidence>
<dbReference type="Proteomes" id="UP000799444">
    <property type="component" value="Unassembled WGS sequence"/>
</dbReference>
<dbReference type="InterPro" id="IPR000608">
    <property type="entry name" value="UBC"/>
</dbReference>
<keyword evidence="6" id="KW-1185">Reference proteome</keyword>
<dbReference type="Pfam" id="PF00179">
    <property type="entry name" value="UQ_con"/>
    <property type="match status" value="1"/>
</dbReference>
<dbReference type="InterPro" id="IPR016135">
    <property type="entry name" value="UBQ-conjugating_enzyme/RWD"/>
</dbReference>
<dbReference type="InterPro" id="IPR057735">
    <property type="entry name" value="UBE2O-like_tSH3-B"/>
</dbReference>
<keyword evidence="2" id="KW-0833">Ubl conjugation pathway</keyword>